<evidence type="ECO:0008006" key="4">
    <source>
        <dbReference type="Google" id="ProtNLM"/>
    </source>
</evidence>
<feature type="region of interest" description="Disordered" evidence="1">
    <location>
        <begin position="21"/>
        <end position="57"/>
    </location>
</feature>
<sequence>MKTITITLAMLFSALITGCGESTDRDLSTRTPEEQQAADDLYKGLETPVDRSRSKEY</sequence>
<name>A0A6N0JJ51_ACHDE</name>
<feature type="compositionally biased region" description="Basic and acidic residues" evidence="1">
    <location>
        <begin position="40"/>
        <end position="57"/>
    </location>
</feature>
<evidence type="ECO:0000313" key="2">
    <source>
        <dbReference type="EMBL" id="QKQ47073.1"/>
    </source>
</evidence>
<evidence type="ECO:0000256" key="1">
    <source>
        <dbReference type="SAM" id="MobiDB-lite"/>
    </source>
</evidence>
<accession>A0A6N0JJ51</accession>
<organism evidence="2 3">
    <name type="scientific">Achromobacter denitrificans</name>
    <name type="common">Alcaligenes denitrificans</name>
    <dbReference type="NCBI Taxonomy" id="32002"/>
    <lineage>
        <taxon>Bacteria</taxon>
        <taxon>Pseudomonadati</taxon>
        <taxon>Pseudomonadota</taxon>
        <taxon>Betaproteobacteria</taxon>
        <taxon>Burkholderiales</taxon>
        <taxon>Alcaligenaceae</taxon>
        <taxon>Achromobacter</taxon>
    </lineage>
</organism>
<reference evidence="2 3" key="1">
    <citation type="submission" date="2020-05" db="EMBL/GenBank/DDBJ databases">
        <title>FDA dAtabase for Regulatory Grade micrObial Sequences (FDA-ARGOS): Supporting development and validation of Infectious Disease Dx tests.</title>
        <authorList>
            <person name="Sproer C."/>
            <person name="Gronow S."/>
            <person name="Severitt S."/>
            <person name="Schroder I."/>
            <person name="Tallon L."/>
            <person name="Sadzewicz L."/>
            <person name="Zhao X."/>
            <person name="Vavikolanu K."/>
            <person name="Mehta A."/>
            <person name="Aluvathingal J."/>
            <person name="Nadendla S."/>
            <person name="Myers T."/>
            <person name="Yan Y."/>
            <person name="Sichtig H."/>
        </authorList>
    </citation>
    <scope>NUCLEOTIDE SEQUENCE [LARGE SCALE GENOMIC DNA]</scope>
    <source>
        <strain evidence="2 3">FDAARGOS_787</strain>
    </source>
</reference>
<dbReference type="EMBL" id="CP054569">
    <property type="protein sequence ID" value="QKQ47073.1"/>
    <property type="molecule type" value="Genomic_DNA"/>
</dbReference>
<feature type="compositionally biased region" description="Basic and acidic residues" evidence="1">
    <location>
        <begin position="22"/>
        <end position="33"/>
    </location>
</feature>
<evidence type="ECO:0000313" key="3">
    <source>
        <dbReference type="Proteomes" id="UP000509782"/>
    </source>
</evidence>
<dbReference type="PROSITE" id="PS51257">
    <property type="entry name" value="PROKAR_LIPOPROTEIN"/>
    <property type="match status" value="1"/>
</dbReference>
<gene>
    <name evidence="2" type="ORF">FOC81_10355</name>
</gene>
<dbReference type="RefSeq" id="WP_172400410.1">
    <property type="nucleotide sequence ID" value="NZ_CP054569.1"/>
</dbReference>
<dbReference type="AlphaFoldDB" id="A0A6N0JJ51"/>
<proteinExistence type="predicted"/>
<protein>
    <recommendedName>
        <fullName evidence="4">Lipoprotein</fullName>
    </recommendedName>
</protein>
<dbReference type="Proteomes" id="UP000509782">
    <property type="component" value="Chromosome"/>
</dbReference>